<proteinExistence type="predicted"/>
<dbReference type="GO" id="GO:0030515">
    <property type="term" value="F:snoRNA binding"/>
    <property type="evidence" value="ECO:0007669"/>
    <property type="project" value="TreeGrafter"/>
</dbReference>
<dbReference type="InterPro" id="IPR019775">
    <property type="entry name" value="WD40_repeat_CS"/>
</dbReference>
<feature type="compositionally biased region" description="Basic residues" evidence="4">
    <location>
        <begin position="466"/>
        <end position="485"/>
    </location>
</feature>
<feature type="repeat" description="WD" evidence="3">
    <location>
        <begin position="843"/>
        <end position="884"/>
    </location>
</feature>
<evidence type="ECO:0000313" key="6">
    <source>
        <dbReference type="Proteomes" id="UP000224006"/>
    </source>
</evidence>
<dbReference type="GO" id="GO:0030490">
    <property type="term" value="P:maturation of SSU-rRNA"/>
    <property type="evidence" value="ECO:0007669"/>
    <property type="project" value="TreeGrafter"/>
</dbReference>
<dbReference type="SUPFAM" id="SSF50978">
    <property type="entry name" value="WD40 repeat-like"/>
    <property type="match status" value="2"/>
</dbReference>
<name>A0A2A9MMJ3_BESBE</name>
<feature type="region of interest" description="Disordered" evidence="4">
    <location>
        <begin position="1106"/>
        <end position="1126"/>
    </location>
</feature>
<sequence length="1229" mass="133386">MVKAYLRYAHEEAFGLIASPHANVSFFSPASSPATRPSAPYVLTCSGASVLLWSSNRQCQLACFVPPAASTAHYAARLALSSSHSHLAVGYSDGSVLVWETPSASALAALPSGAQPLKSAPLLTLRGHRSAVTALCWGFAGEETNHFFAGGAAARTADASFETLLVSASADGDIIVWDRVAGVGLHRLHGHAAPVTQVVALRRRVRRGNFAESVANAQAEPKKRRRNGANNAEAEDGEASDAQTVRRKSRGSVAEAADAAGAGSAALEAESGGGDSREGRTGDHTLPGSGLLLISCGKDGLLKIWDADLELCLQTVVDTLAGASGAGEACSLAVNRQQTRLVVGCSDHMLRVYALHGFCASSSRSSAPSAKHGESDSAEGALVNPHTGLRCVASFLGFLKRPAGGQKKTTCMHFLAWGGAARELGDHDANEGDEEEEEDEGGVLVVGSGNSRAIEIFKVCGEAERKRRMKRRKKRAEEKKKKRDQKLREAPSAHVSLEEEEDKEADSAERVTDEFVFLSRLHTASVIKAFHLQGARSPHKGAPSERQTGKKASKAKAQTRGTEKQIEVVLGLADNAFEVWRVDVQCLADRLAQKESETGGSKQDTDAFFKQLSRVSVAGHRGTLRQLAVSHDSSYLLSIADEGFKVWTTHSRQCVKSVIVDLPLCGFFVAGNDHVVVGTKGGDLLLYDVGACAVRQHLAQAHGGAVNALAEHPKHTGFASISADKSVKLFVFHLASDEADEPRAKKASASFLQCRQVGSVPLPDQGIDVRYTMNGKFLICALLDMTILVFYADTCKLFLSLYGHHLPVLSLSVSSDSTLLATGSADKTVKIWGLDFGNIQQSLLAHDDAVTQVVFLFGTHYLLSASADASLKLWDVDRRACLVSILPSVSHSPLRCLVASQDGDRIFAADATRLLQSWRRTGEQMFAEEEEERRWEENAEREALREDAVLTSTATSATVVMDRASKRTMESVRSTERLMEVLDEAREQQEADEAYASALLAWERRRRELKKKTGSKDEGGFSFGEDREDERPIEGLPPRPAPPPGRVELMRRTAVEHVLRALATLKAGDTFEVLVALPFEYAYRLLEFLVAHLSLFHVLVTAGERPRAPESSKKRRRMTAEESEATADAKTAKDAVLCLCPIESAARVALILVQLHFRLFLASPKQRQLLARLQRCLRPLLVRERDRMRFNNAALTFLQRQMQQERFQALPDVGAPTSKQGAQKSVRKA</sequence>
<dbReference type="Pfam" id="PF00400">
    <property type="entry name" value="WD40"/>
    <property type="match status" value="1"/>
</dbReference>
<keyword evidence="2" id="KW-0677">Repeat</keyword>
<feature type="region of interest" description="Disordered" evidence="4">
    <location>
        <begin position="212"/>
        <end position="284"/>
    </location>
</feature>
<feature type="region of interest" description="Disordered" evidence="4">
    <location>
        <begin position="425"/>
        <end position="445"/>
    </location>
</feature>
<dbReference type="SMART" id="SM00320">
    <property type="entry name" value="WD40"/>
    <property type="match status" value="9"/>
</dbReference>
<evidence type="ECO:0000256" key="3">
    <source>
        <dbReference type="PROSITE-ProRule" id="PRU00221"/>
    </source>
</evidence>
<dbReference type="EMBL" id="NWUJ01000001">
    <property type="protein sequence ID" value="PFH38574.1"/>
    <property type="molecule type" value="Genomic_DNA"/>
</dbReference>
<dbReference type="GeneID" id="40305978"/>
<reference evidence="5 6" key="1">
    <citation type="submission" date="2017-09" db="EMBL/GenBank/DDBJ databases">
        <title>Genome sequencing of Besnoitia besnoiti strain Bb-Ger1.</title>
        <authorList>
            <person name="Schares G."/>
            <person name="Venepally P."/>
            <person name="Lorenzi H.A."/>
        </authorList>
    </citation>
    <scope>NUCLEOTIDE SEQUENCE [LARGE SCALE GENOMIC DNA]</scope>
    <source>
        <strain evidence="5 6">Bb-Ger1</strain>
    </source>
</reference>
<dbReference type="Gene3D" id="2.130.10.10">
    <property type="entry name" value="YVTN repeat-like/Quinoprotein amine dehydrogenase"/>
    <property type="match status" value="4"/>
</dbReference>
<feature type="compositionally biased region" description="Low complexity" evidence="4">
    <location>
        <begin position="251"/>
        <end position="270"/>
    </location>
</feature>
<dbReference type="GO" id="GO:0034388">
    <property type="term" value="C:Pwp2p-containing subcomplex of 90S preribosome"/>
    <property type="evidence" value="ECO:0007669"/>
    <property type="project" value="TreeGrafter"/>
</dbReference>
<gene>
    <name evidence="5" type="ORF">BESB_009160</name>
</gene>
<dbReference type="InterPro" id="IPR015943">
    <property type="entry name" value="WD40/YVTN_repeat-like_dom_sf"/>
</dbReference>
<dbReference type="InterPro" id="IPR051570">
    <property type="entry name" value="TBC1_cilium_biogenesis"/>
</dbReference>
<evidence type="ECO:0000256" key="1">
    <source>
        <dbReference type="ARBA" id="ARBA00022574"/>
    </source>
</evidence>
<dbReference type="PROSITE" id="PS50082">
    <property type="entry name" value="WD_REPEATS_2"/>
    <property type="match status" value="2"/>
</dbReference>
<protein>
    <submittedName>
        <fullName evidence="5">WD domain, G-beta repeat-containing protein</fullName>
    </submittedName>
</protein>
<dbReference type="PROSITE" id="PS50294">
    <property type="entry name" value="WD_REPEATS_REGION"/>
    <property type="match status" value="2"/>
</dbReference>
<feature type="region of interest" description="Disordered" evidence="4">
    <location>
        <begin position="532"/>
        <end position="560"/>
    </location>
</feature>
<dbReference type="GO" id="GO:0032040">
    <property type="term" value="C:small-subunit processome"/>
    <property type="evidence" value="ECO:0007669"/>
    <property type="project" value="TreeGrafter"/>
</dbReference>
<dbReference type="PROSITE" id="PS00678">
    <property type="entry name" value="WD_REPEATS_1"/>
    <property type="match status" value="1"/>
</dbReference>
<keyword evidence="1 3" id="KW-0853">WD repeat</keyword>
<dbReference type="VEuPathDB" id="ToxoDB:BESB_009160"/>
<dbReference type="OrthoDB" id="338608at2759"/>
<dbReference type="RefSeq" id="XP_029222583.1">
    <property type="nucleotide sequence ID" value="XM_029359670.1"/>
</dbReference>
<evidence type="ECO:0000256" key="4">
    <source>
        <dbReference type="SAM" id="MobiDB-lite"/>
    </source>
</evidence>
<feature type="region of interest" description="Disordered" evidence="4">
    <location>
        <begin position="1011"/>
        <end position="1045"/>
    </location>
</feature>
<keyword evidence="6" id="KW-1185">Reference proteome</keyword>
<feature type="compositionally biased region" description="Pro residues" evidence="4">
    <location>
        <begin position="1035"/>
        <end position="1045"/>
    </location>
</feature>
<dbReference type="Pfam" id="PF25172">
    <property type="entry name" value="Beta-prop_WDR3_2nd"/>
    <property type="match status" value="1"/>
</dbReference>
<evidence type="ECO:0000313" key="5">
    <source>
        <dbReference type="EMBL" id="PFH38574.1"/>
    </source>
</evidence>
<dbReference type="PANTHER" id="PTHR19853:SF0">
    <property type="entry name" value="WD REPEAT-CONTAINING PROTEIN 3"/>
    <property type="match status" value="1"/>
</dbReference>
<dbReference type="STRING" id="94643.A0A2A9MMJ3"/>
<dbReference type="KEGG" id="bbes:BESB_009160"/>
<comment type="caution">
    <text evidence="5">The sequence shown here is derived from an EMBL/GenBank/DDBJ whole genome shotgun (WGS) entry which is preliminary data.</text>
</comment>
<feature type="compositionally biased region" description="Acidic residues" evidence="4">
    <location>
        <begin position="431"/>
        <end position="441"/>
    </location>
</feature>
<organism evidence="5 6">
    <name type="scientific">Besnoitia besnoiti</name>
    <name type="common">Apicomplexan protozoan</name>
    <dbReference type="NCBI Taxonomy" id="94643"/>
    <lineage>
        <taxon>Eukaryota</taxon>
        <taxon>Sar</taxon>
        <taxon>Alveolata</taxon>
        <taxon>Apicomplexa</taxon>
        <taxon>Conoidasida</taxon>
        <taxon>Coccidia</taxon>
        <taxon>Eucoccidiorida</taxon>
        <taxon>Eimeriorina</taxon>
        <taxon>Sarcocystidae</taxon>
        <taxon>Besnoitia</taxon>
    </lineage>
</organism>
<evidence type="ECO:0000256" key="2">
    <source>
        <dbReference type="ARBA" id="ARBA00022737"/>
    </source>
</evidence>
<dbReference type="AlphaFoldDB" id="A0A2A9MMJ3"/>
<accession>A0A2A9MMJ3</accession>
<dbReference type="InterPro" id="IPR001680">
    <property type="entry name" value="WD40_rpt"/>
</dbReference>
<dbReference type="InterPro" id="IPR036322">
    <property type="entry name" value="WD40_repeat_dom_sf"/>
</dbReference>
<feature type="repeat" description="WD" evidence="3">
    <location>
        <begin position="801"/>
        <end position="842"/>
    </location>
</feature>
<feature type="region of interest" description="Disordered" evidence="4">
    <location>
        <begin position="465"/>
        <end position="508"/>
    </location>
</feature>
<dbReference type="PANTHER" id="PTHR19853">
    <property type="entry name" value="WD REPEAT CONTAINING PROTEIN 3 WDR3"/>
    <property type="match status" value="1"/>
</dbReference>
<dbReference type="Proteomes" id="UP000224006">
    <property type="component" value="Chromosome I"/>
</dbReference>